<proteinExistence type="predicted"/>
<evidence type="ECO:0000313" key="3">
    <source>
        <dbReference type="Proteomes" id="UP000769156"/>
    </source>
</evidence>
<keyword evidence="1" id="KW-0812">Transmembrane</keyword>
<feature type="transmembrane region" description="Helical" evidence="1">
    <location>
        <begin position="21"/>
        <end position="39"/>
    </location>
</feature>
<organism evidence="2 3">
    <name type="scientific">Lachnoclostridium phocaeense</name>
    <dbReference type="NCBI Taxonomy" id="1871021"/>
    <lineage>
        <taxon>Bacteria</taxon>
        <taxon>Bacillati</taxon>
        <taxon>Bacillota</taxon>
        <taxon>Clostridia</taxon>
        <taxon>Lachnospirales</taxon>
        <taxon>Lachnospiraceae</taxon>
    </lineage>
</organism>
<dbReference type="AlphaFoldDB" id="A0A921LE30"/>
<dbReference type="Proteomes" id="UP000769156">
    <property type="component" value="Unassembled WGS sequence"/>
</dbReference>
<keyword evidence="1" id="KW-0472">Membrane</keyword>
<reference evidence="2" key="2">
    <citation type="submission" date="2021-09" db="EMBL/GenBank/DDBJ databases">
        <authorList>
            <person name="Gilroy R."/>
        </authorList>
    </citation>
    <scope>NUCLEOTIDE SEQUENCE</scope>
    <source>
        <strain evidence="2">ChiSjej5B23-16112</strain>
    </source>
</reference>
<keyword evidence="1" id="KW-1133">Transmembrane helix</keyword>
<dbReference type="EMBL" id="DYVY01000114">
    <property type="protein sequence ID" value="HJF94555.1"/>
    <property type="molecule type" value="Genomic_DNA"/>
</dbReference>
<gene>
    <name evidence="2" type="ORF">K8V82_07165</name>
</gene>
<protein>
    <submittedName>
        <fullName evidence="2">Uncharacterized protein</fullName>
    </submittedName>
</protein>
<name>A0A921LE30_9FIRM</name>
<reference evidence="2" key="1">
    <citation type="journal article" date="2021" name="PeerJ">
        <title>Extensive microbial diversity within the chicken gut microbiome revealed by metagenomics and culture.</title>
        <authorList>
            <person name="Gilroy R."/>
            <person name="Ravi A."/>
            <person name="Getino M."/>
            <person name="Pursley I."/>
            <person name="Horton D.L."/>
            <person name="Alikhan N.F."/>
            <person name="Baker D."/>
            <person name="Gharbi K."/>
            <person name="Hall N."/>
            <person name="Watson M."/>
            <person name="Adriaenssens E.M."/>
            <person name="Foster-Nyarko E."/>
            <person name="Jarju S."/>
            <person name="Secka A."/>
            <person name="Antonio M."/>
            <person name="Oren A."/>
            <person name="Chaudhuri R.R."/>
            <person name="La Ragione R."/>
            <person name="Hildebrand F."/>
            <person name="Pallen M.J."/>
        </authorList>
    </citation>
    <scope>NUCLEOTIDE SEQUENCE</scope>
    <source>
        <strain evidence="2">ChiSjej5B23-16112</strain>
    </source>
</reference>
<feature type="transmembrane region" description="Helical" evidence="1">
    <location>
        <begin position="45"/>
        <end position="62"/>
    </location>
</feature>
<comment type="caution">
    <text evidence="2">The sequence shown here is derived from an EMBL/GenBank/DDBJ whole genome shotgun (WGS) entry which is preliminary data.</text>
</comment>
<accession>A0A921LE30</accession>
<evidence type="ECO:0000313" key="2">
    <source>
        <dbReference type="EMBL" id="HJF94555.1"/>
    </source>
</evidence>
<evidence type="ECO:0000256" key="1">
    <source>
        <dbReference type="SAM" id="Phobius"/>
    </source>
</evidence>
<sequence>MAIQTAGEQKYYDFIEERAKSLRTGMIVWISLLAVALIAALNSPVIGAVLAAAGVVLAVLNVRSQRALRAKLSWIEDKAAFFNQLIAPDAVEVPAFRLLVAREYVLSFRADVLVYRLSDMAKVEVGLGKGEEKALFLTDKRGERHEIARDRARETADFDRAYEVLRERLAQAGQQA</sequence>